<accession>N6YN62</accession>
<gene>
    <name evidence="1" type="ORF">C665_14993</name>
</gene>
<evidence type="ECO:0000313" key="2">
    <source>
        <dbReference type="Proteomes" id="UP000013042"/>
    </source>
</evidence>
<name>N6YN62_THASP</name>
<protein>
    <submittedName>
        <fullName evidence="1">Uncharacterized protein</fullName>
    </submittedName>
</protein>
<evidence type="ECO:0000313" key="1">
    <source>
        <dbReference type="EMBL" id="ENO83797.1"/>
    </source>
</evidence>
<reference evidence="1 2" key="1">
    <citation type="submission" date="2012-09" db="EMBL/GenBank/DDBJ databases">
        <title>Draft Genome Sequences of 6 Strains from Genus Thauera.</title>
        <authorList>
            <person name="Liu B."/>
            <person name="Shapleigh J.P."/>
            <person name="Frostegard A.H."/>
        </authorList>
    </citation>
    <scope>NUCLEOTIDE SEQUENCE [LARGE SCALE GENOMIC DNA]</scope>
    <source>
        <strain evidence="1 2">S2</strain>
    </source>
</reference>
<organism evidence="1 2">
    <name type="scientific">Thauera aminoaromatica S2</name>
    <dbReference type="NCBI Taxonomy" id="1234381"/>
    <lineage>
        <taxon>Bacteria</taxon>
        <taxon>Pseudomonadati</taxon>
        <taxon>Pseudomonadota</taxon>
        <taxon>Betaproteobacteria</taxon>
        <taxon>Rhodocyclales</taxon>
        <taxon>Zoogloeaceae</taxon>
        <taxon>Thauera</taxon>
    </lineage>
</organism>
<feature type="non-terminal residue" evidence="1">
    <location>
        <position position="1"/>
    </location>
</feature>
<dbReference type="EMBL" id="AMXD01000112">
    <property type="protein sequence ID" value="ENO83797.1"/>
    <property type="molecule type" value="Genomic_DNA"/>
</dbReference>
<proteinExistence type="predicted"/>
<comment type="caution">
    <text evidence="1">The sequence shown here is derived from an EMBL/GenBank/DDBJ whole genome shotgun (WGS) entry which is preliminary data.</text>
</comment>
<dbReference type="Proteomes" id="UP000013042">
    <property type="component" value="Unassembled WGS sequence"/>
</dbReference>
<dbReference type="AlphaFoldDB" id="N6YN62"/>
<sequence length="94" mass="10142">AARLASPPHAMPPAPAAAADNPFERCNRWLLDTALACGGERVWLLCLWDGRRGDGAGGTAHMVEEVSRHRGHVLHIDTRELRPHDPAGSPPLPD</sequence>